<dbReference type="SUPFAM" id="SSF143120">
    <property type="entry name" value="YefM-like"/>
    <property type="match status" value="1"/>
</dbReference>
<evidence type="ECO:0000256" key="2">
    <source>
        <dbReference type="RuleBase" id="RU362080"/>
    </source>
</evidence>
<sequence>MQEYGMFEAKTRFSELVDQVNRTGQPIRITRRGKPVVIITPDSKSDQPRMTKEQIFDKIKRIRKTLPAITAEEIRESIDEGRM</sequence>
<comment type="similarity">
    <text evidence="1 2">Belongs to the phD/YefM antitoxin family.</text>
</comment>
<dbReference type="OrthoDB" id="9800503at2"/>
<dbReference type="Pfam" id="PF02604">
    <property type="entry name" value="PhdYeFM_antitox"/>
    <property type="match status" value="1"/>
</dbReference>
<dbReference type="Gene3D" id="3.40.1620.10">
    <property type="entry name" value="YefM-like domain"/>
    <property type="match status" value="1"/>
</dbReference>
<dbReference type="KEGG" id="mcad:Pan265_01030"/>
<protein>
    <recommendedName>
        <fullName evidence="2">Antitoxin</fullName>
    </recommendedName>
</protein>
<organism evidence="3 4">
    <name type="scientific">Mucisphaera calidilacus</name>
    <dbReference type="NCBI Taxonomy" id="2527982"/>
    <lineage>
        <taxon>Bacteria</taxon>
        <taxon>Pseudomonadati</taxon>
        <taxon>Planctomycetota</taxon>
        <taxon>Phycisphaerae</taxon>
        <taxon>Phycisphaerales</taxon>
        <taxon>Phycisphaeraceae</taxon>
        <taxon>Mucisphaera</taxon>
    </lineage>
</organism>
<dbReference type="NCBIfam" id="TIGR01552">
    <property type="entry name" value="phd_fam"/>
    <property type="match status" value="1"/>
</dbReference>
<dbReference type="EMBL" id="CP036280">
    <property type="protein sequence ID" value="QDU70280.1"/>
    <property type="molecule type" value="Genomic_DNA"/>
</dbReference>
<accession>A0A518BTH9</accession>
<reference evidence="3 4" key="1">
    <citation type="submission" date="2019-02" db="EMBL/GenBank/DDBJ databases">
        <title>Deep-cultivation of Planctomycetes and their phenomic and genomic characterization uncovers novel biology.</title>
        <authorList>
            <person name="Wiegand S."/>
            <person name="Jogler M."/>
            <person name="Boedeker C."/>
            <person name="Pinto D."/>
            <person name="Vollmers J."/>
            <person name="Rivas-Marin E."/>
            <person name="Kohn T."/>
            <person name="Peeters S.H."/>
            <person name="Heuer A."/>
            <person name="Rast P."/>
            <person name="Oberbeckmann S."/>
            <person name="Bunk B."/>
            <person name="Jeske O."/>
            <person name="Meyerdierks A."/>
            <person name="Storesund J.E."/>
            <person name="Kallscheuer N."/>
            <person name="Luecker S."/>
            <person name="Lage O.M."/>
            <person name="Pohl T."/>
            <person name="Merkel B.J."/>
            <person name="Hornburger P."/>
            <person name="Mueller R.-W."/>
            <person name="Bruemmer F."/>
            <person name="Labrenz M."/>
            <person name="Spormann A.M."/>
            <person name="Op den Camp H."/>
            <person name="Overmann J."/>
            <person name="Amann R."/>
            <person name="Jetten M.S.M."/>
            <person name="Mascher T."/>
            <person name="Medema M.H."/>
            <person name="Devos D.P."/>
            <person name="Kaster A.-K."/>
            <person name="Ovreas L."/>
            <person name="Rohde M."/>
            <person name="Galperin M.Y."/>
            <person name="Jogler C."/>
        </authorList>
    </citation>
    <scope>NUCLEOTIDE SEQUENCE [LARGE SCALE GENOMIC DNA]</scope>
    <source>
        <strain evidence="3 4">Pan265</strain>
    </source>
</reference>
<gene>
    <name evidence="3" type="ORF">Pan265_01030</name>
</gene>
<dbReference type="RefSeq" id="WP_145444321.1">
    <property type="nucleotide sequence ID" value="NZ_CP036280.1"/>
</dbReference>
<evidence type="ECO:0000256" key="1">
    <source>
        <dbReference type="ARBA" id="ARBA00009981"/>
    </source>
</evidence>
<comment type="function">
    <text evidence="2">Antitoxin component of a type II toxin-antitoxin (TA) system.</text>
</comment>
<dbReference type="AlphaFoldDB" id="A0A518BTH9"/>
<dbReference type="Proteomes" id="UP000320386">
    <property type="component" value="Chromosome"/>
</dbReference>
<keyword evidence="4" id="KW-1185">Reference proteome</keyword>
<dbReference type="InterPro" id="IPR006442">
    <property type="entry name" value="Antitoxin_Phd/YefM"/>
</dbReference>
<evidence type="ECO:0000313" key="3">
    <source>
        <dbReference type="EMBL" id="QDU70280.1"/>
    </source>
</evidence>
<dbReference type="InterPro" id="IPR036165">
    <property type="entry name" value="YefM-like_sf"/>
</dbReference>
<proteinExistence type="inferred from homology"/>
<evidence type="ECO:0000313" key="4">
    <source>
        <dbReference type="Proteomes" id="UP000320386"/>
    </source>
</evidence>
<name>A0A518BTH9_9BACT</name>